<accession>A0A9D1DZR5</accession>
<dbReference type="InterPro" id="IPR021958">
    <property type="entry name" value="DUF3575"/>
</dbReference>
<gene>
    <name evidence="1" type="ORF">IAC94_00505</name>
</gene>
<proteinExistence type="predicted"/>
<dbReference type="SUPFAM" id="SSF103088">
    <property type="entry name" value="OmpA-like"/>
    <property type="match status" value="1"/>
</dbReference>
<reference evidence="1" key="2">
    <citation type="journal article" date="2021" name="PeerJ">
        <title>Extensive microbial diversity within the chicken gut microbiome revealed by metagenomics and culture.</title>
        <authorList>
            <person name="Gilroy R."/>
            <person name="Ravi A."/>
            <person name="Getino M."/>
            <person name="Pursley I."/>
            <person name="Horton D.L."/>
            <person name="Alikhan N.F."/>
            <person name="Baker D."/>
            <person name="Gharbi K."/>
            <person name="Hall N."/>
            <person name="Watson M."/>
            <person name="Adriaenssens E.M."/>
            <person name="Foster-Nyarko E."/>
            <person name="Jarju S."/>
            <person name="Secka A."/>
            <person name="Antonio M."/>
            <person name="Oren A."/>
            <person name="Chaudhuri R.R."/>
            <person name="La Ragione R."/>
            <person name="Hildebrand F."/>
            <person name="Pallen M.J."/>
        </authorList>
    </citation>
    <scope>NUCLEOTIDE SEQUENCE</scope>
    <source>
        <strain evidence="1">ChiHjej13B12-12457</strain>
    </source>
</reference>
<reference evidence="1" key="1">
    <citation type="submission" date="2020-10" db="EMBL/GenBank/DDBJ databases">
        <authorList>
            <person name="Gilroy R."/>
        </authorList>
    </citation>
    <scope>NUCLEOTIDE SEQUENCE</scope>
    <source>
        <strain evidence="1">ChiHjej13B12-12457</strain>
    </source>
</reference>
<evidence type="ECO:0000313" key="1">
    <source>
        <dbReference type="EMBL" id="HIR61992.1"/>
    </source>
</evidence>
<dbReference type="Gene3D" id="3.30.1330.60">
    <property type="entry name" value="OmpA-like domain"/>
    <property type="match status" value="1"/>
</dbReference>
<comment type="caution">
    <text evidence="1">The sequence shown here is derived from an EMBL/GenBank/DDBJ whole genome shotgun (WGS) entry which is preliminary data.</text>
</comment>
<evidence type="ECO:0000313" key="2">
    <source>
        <dbReference type="Proteomes" id="UP000886744"/>
    </source>
</evidence>
<protein>
    <submittedName>
        <fullName evidence="1">DUF3575 domain-containing protein</fullName>
    </submittedName>
</protein>
<sequence>MLVFLCAYASEAQVLKHDTVTVRFYQSVSTISPALKENARALDSIVDIVSLYAQDPRFRMEVRGWASPEGASLFNSSLSLDRAEAILDYVERKTGVRPRASSLTVSGMGIDWKGLEESMMRDGNIPYADEALRIIRDVPVWQTENGVLVGSRKKSLMDLRGGEVFEHLMYNHFSPLRRAEIILTYIPEPALVQVGDLRQDVPVPVPEMHPTVLPEHIPIHRLALKTNLLTDALLMPSLEVEWLIRKNWSLAAHGNVAWWSRDSEHRYYQLAAIYPEARWWFKTKGPWHGHYLGIFAGGTWYDLENGGRGYKGEGGFVGLSYGYMFPVSRSLSFEVGIGAGYLYTEYEEYLPVPYMGGTHYVYQQTSRMNYLGPLKLKFSFVWRLWDADWNRHNRLARKGGEI</sequence>
<dbReference type="InterPro" id="IPR036737">
    <property type="entry name" value="OmpA-like_sf"/>
</dbReference>
<dbReference type="EMBL" id="DVHI01000011">
    <property type="protein sequence ID" value="HIR61992.1"/>
    <property type="molecule type" value="Genomic_DNA"/>
</dbReference>
<dbReference type="Pfam" id="PF12099">
    <property type="entry name" value="DUF3575"/>
    <property type="match status" value="1"/>
</dbReference>
<organism evidence="1 2">
    <name type="scientific">Candidatus Coprenecus avistercoris</name>
    <dbReference type="NCBI Taxonomy" id="2840730"/>
    <lineage>
        <taxon>Bacteria</taxon>
        <taxon>Pseudomonadati</taxon>
        <taxon>Bacteroidota</taxon>
        <taxon>Bacteroidia</taxon>
        <taxon>Bacteroidales</taxon>
        <taxon>Rikenellaceae</taxon>
        <taxon>Rikenellaceae incertae sedis</taxon>
        <taxon>Candidatus Coprenecus</taxon>
    </lineage>
</organism>
<dbReference type="AlphaFoldDB" id="A0A9D1DZR5"/>
<name>A0A9D1DZR5_9BACT</name>
<dbReference type="Proteomes" id="UP000886744">
    <property type="component" value="Unassembled WGS sequence"/>
</dbReference>